<dbReference type="STRING" id="1802362.A2806_01140"/>
<feature type="transmembrane region" description="Helical" evidence="1">
    <location>
        <begin position="48"/>
        <end position="65"/>
    </location>
</feature>
<dbReference type="Pfam" id="PF12666">
    <property type="entry name" value="PrgI"/>
    <property type="match status" value="1"/>
</dbReference>
<comment type="caution">
    <text evidence="2">The sequence shown here is derived from an EMBL/GenBank/DDBJ whole genome shotgun (WGS) entry which is preliminary data.</text>
</comment>
<feature type="transmembrane region" description="Helical" evidence="1">
    <location>
        <begin position="24"/>
        <end position="42"/>
    </location>
</feature>
<organism evidence="2 3">
    <name type="scientific">Candidatus Terrybacteria bacterium RIFCSPHIGHO2_01_FULL_48_17</name>
    <dbReference type="NCBI Taxonomy" id="1802362"/>
    <lineage>
        <taxon>Bacteria</taxon>
        <taxon>Candidatus Terryibacteriota</taxon>
    </lineage>
</organism>
<keyword evidence="1" id="KW-1133">Transmembrane helix</keyword>
<sequence>MQVKVPKFIDIEDKVIFGLTWRQFLFLGVGGGVGIVAFYVLVQPLGTAIGVVSMTIGAIFALVKINNRPMHIFVYSLWNYFFNPRQYTWKKEATAARTAKVTKITKKETPATPKTITPERLKRLSVLLDIQGQKQSDANVKVQSSNAK</sequence>
<evidence type="ECO:0000313" key="2">
    <source>
        <dbReference type="EMBL" id="OHA48713.1"/>
    </source>
</evidence>
<dbReference type="AlphaFoldDB" id="A0A1G2PKA7"/>
<dbReference type="Proteomes" id="UP000177629">
    <property type="component" value="Unassembled WGS sequence"/>
</dbReference>
<protein>
    <recommendedName>
        <fullName evidence="4">PrgI family protein</fullName>
    </recommendedName>
</protein>
<evidence type="ECO:0008006" key="4">
    <source>
        <dbReference type="Google" id="ProtNLM"/>
    </source>
</evidence>
<evidence type="ECO:0000313" key="3">
    <source>
        <dbReference type="Proteomes" id="UP000177629"/>
    </source>
</evidence>
<gene>
    <name evidence="2" type="ORF">A2806_01140</name>
</gene>
<dbReference type="EMBL" id="MHSS01000004">
    <property type="protein sequence ID" value="OHA48713.1"/>
    <property type="molecule type" value="Genomic_DNA"/>
</dbReference>
<proteinExistence type="predicted"/>
<name>A0A1G2PKA7_9BACT</name>
<keyword evidence="1" id="KW-0472">Membrane</keyword>
<accession>A0A1G2PKA7</accession>
<evidence type="ECO:0000256" key="1">
    <source>
        <dbReference type="SAM" id="Phobius"/>
    </source>
</evidence>
<keyword evidence="1" id="KW-0812">Transmembrane</keyword>
<reference evidence="2 3" key="1">
    <citation type="journal article" date="2016" name="Nat. Commun.">
        <title>Thousands of microbial genomes shed light on interconnected biogeochemical processes in an aquifer system.</title>
        <authorList>
            <person name="Anantharaman K."/>
            <person name="Brown C.T."/>
            <person name="Hug L.A."/>
            <person name="Sharon I."/>
            <person name="Castelle C.J."/>
            <person name="Probst A.J."/>
            <person name="Thomas B.C."/>
            <person name="Singh A."/>
            <person name="Wilkins M.J."/>
            <person name="Karaoz U."/>
            <person name="Brodie E.L."/>
            <person name="Williams K.H."/>
            <person name="Hubbard S.S."/>
            <person name="Banfield J.F."/>
        </authorList>
    </citation>
    <scope>NUCLEOTIDE SEQUENCE [LARGE SCALE GENOMIC DNA]</scope>
</reference>
<dbReference type="InterPro" id="IPR024414">
    <property type="entry name" value="Uncharacterised_PrgI"/>
</dbReference>